<dbReference type="GO" id="GO:0016020">
    <property type="term" value="C:membrane"/>
    <property type="evidence" value="ECO:0007669"/>
    <property type="project" value="UniProtKB-SubCell"/>
</dbReference>
<keyword evidence="2" id="KW-0813">Transport</keyword>
<keyword evidence="5 6" id="KW-0472">Membrane</keyword>
<evidence type="ECO:0000256" key="1">
    <source>
        <dbReference type="ARBA" id="ARBA00004141"/>
    </source>
</evidence>
<evidence type="ECO:0000256" key="6">
    <source>
        <dbReference type="SAM" id="Phobius"/>
    </source>
</evidence>
<comment type="caution">
    <text evidence="7">The sequence shown here is derived from an EMBL/GenBank/DDBJ whole genome shotgun (WGS) entry which is preliminary data.</text>
</comment>
<gene>
    <name evidence="7" type="ORF">SK128_024264</name>
</gene>
<dbReference type="PANTHER" id="PTHR19432">
    <property type="entry name" value="SUGAR TRANSPORTER"/>
    <property type="match status" value="1"/>
</dbReference>
<dbReference type="PANTHER" id="PTHR19432:SF35">
    <property type="entry name" value="SOLUTE CARRIER FAMILY 45 MEMBER 3 ISOFORM X1"/>
    <property type="match status" value="1"/>
</dbReference>
<evidence type="ECO:0000256" key="3">
    <source>
        <dbReference type="ARBA" id="ARBA00022692"/>
    </source>
</evidence>
<dbReference type="Gene3D" id="1.20.1250.20">
    <property type="entry name" value="MFS general substrate transporter like domains"/>
    <property type="match status" value="1"/>
</dbReference>
<sequence length="116" mass="13073">MTQPILTYVALTDTNSENTEVISKRKTRMEMVRISAAVMGIEFCYAAETAFVSPTLLKIGVKHRHMTLIWCLSPFIGFFLTPILGSLSDNCRSKLGRRRPFIILLSIGIILGKWPK</sequence>
<dbReference type="AlphaFoldDB" id="A0AAN8XBP5"/>
<evidence type="ECO:0000256" key="4">
    <source>
        <dbReference type="ARBA" id="ARBA00022989"/>
    </source>
</evidence>
<dbReference type="EMBL" id="JAXCGZ010005948">
    <property type="protein sequence ID" value="KAK7080402.1"/>
    <property type="molecule type" value="Genomic_DNA"/>
</dbReference>
<reference evidence="7 8" key="1">
    <citation type="submission" date="2023-11" db="EMBL/GenBank/DDBJ databases">
        <title>Halocaridina rubra genome assembly.</title>
        <authorList>
            <person name="Smith C."/>
        </authorList>
    </citation>
    <scope>NUCLEOTIDE SEQUENCE [LARGE SCALE GENOMIC DNA]</scope>
    <source>
        <strain evidence="7">EP-1</strain>
        <tissue evidence="7">Whole</tissue>
    </source>
</reference>
<evidence type="ECO:0000256" key="5">
    <source>
        <dbReference type="ARBA" id="ARBA00023136"/>
    </source>
</evidence>
<comment type="subcellular location">
    <subcellularLocation>
        <location evidence="1">Membrane</location>
        <topology evidence="1">Multi-pass membrane protein</topology>
    </subcellularLocation>
</comment>
<accession>A0AAN8XBP5</accession>
<organism evidence="7 8">
    <name type="scientific">Halocaridina rubra</name>
    <name type="common">Hawaiian red shrimp</name>
    <dbReference type="NCBI Taxonomy" id="373956"/>
    <lineage>
        <taxon>Eukaryota</taxon>
        <taxon>Metazoa</taxon>
        <taxon>Ecdysozoa</taxon>
        <taxon>Arthropoda</taxon>
        <taxon>Crustacea</taxon>
        <taxon>Multicrustacea</taxon>
        <taxon>Malacostraca</taxon>
        <taxon>Eumalacostraca</taxon>
        <taxon>Eucarida</taxon>
        <taxon>Decapoda</taxon>
        <taxon>Pleocyemata</taxon>
        <taxon>Caridea</taxon>
        <taxon>Atyoidea</taxon>
        <taxon>Atyidae</taxon>
        <taxon>Halocaridina</taxon>
    </lineage>
</organism>
<keyword evidence="4 6" id="KW-1133">Transmembrane helix</keyword>
<dbReference type="GO" id="GO:0008506">
    <property type="term" value="F:sucrose:proton symporter activity"/>
    <property type="evidence" value="ECO:0007669"/>
    <property type="project" value="TreeGrafter"/>
</dbReference>
<keyword evidence="3 6" id="KW-0812">Transmembrane</keyword>
<feature type="transmembrane region" description="Helical" evidence="6">
    <location>
        <begin position="67"/>
        <end position="87"/>
    </location>
</feature>
<evidence type="ECO:0000256" key="2">
    <source>
        <dbReference type="ARBA" id="ARBA00022448"/>
    </source>
</evidence>
<dbReference type="SUPFAM" id="SSF103473">
    <property type="entry name" value="MFS general substrate transporter"/>
    <property type="match status" value="1"/>
</dbReference>
<protein>
    <submittedName>
        <fullName evidence="7">Uncharacterized protein</fullName>
    </submittedName>
</protein>
<dbReference type="InterPro" id="IPR036259">
    <property type="entry name" value="MFS_trans_sf"/>
</dbReference>
<feature type="transmembrane region" description="Helical" evidence="6">
    <location>
        <begin position="34"/>
        <end position="55"/>
    </location>
</feature>
<evidence type="ECO:0000313" key="8">
    <source>
        <dbReference type="Proteomes" id="UP001381693"/>
    </source>
</evidence>
<proteinExistence type="predicted"/>
<name>A0AAN8XBP5_HALRR</name>
<keyword evidence="8" id="KW-1185">Reference proteome</keyword>
<evidence type="ECO:0000313" key="7">
    <source>
        <dbReference type="EMBL" id="KAK7080402.1"/>
    </source>
</evidence>
<dbReference type="Proteomes" id="UP001381693">
    <property type="component" value="Unassembled WGS sequence"/>
</dbReference>